<dbReference type="AlphaFoldDB" id="A0AAV1F2A9"/>
<keyword evidence="1" id="KW-0472">Membrane</keyword>
<evidence type="ECO:0000313" key="3">
    <source>
        <dbReference type="Proteomes" id="UP001178508"/>
    </source>
</evidence>
<protein>
    <submittedName>
        <fullName evidence="2">Uncharacterized protein</fullName>
    </submittedName>
</protein>
<keyword evidence="1" id="KW-1133">Transmembrane helix</keyword>
<keyword evidence="3" id="KW-1185">Reference proteome</keyword>
<reference evidence="2" key="1">
    <citation type="submission" date="2023-08" db="EMBL/GenBank/DDBJ databases">
        <authorList>
            <person name="Alioto T."/>
            <person name="Alioto T."/>
            <person name="Gomez Garrido J."/>
        </authorList>
    </citation>
    <scope>NUCLEOTIDE SEQUENCE</scope>
</reference>
<evidence type="ECO:0000256" key="1">
    <source>
        <dbReference type="SAM" id="Phobius"/>
    </source>
</evidence>
<evidence type="ECO:0000313" key="2">
    <source>
        <dbReference type="EMBL" id="CAJ1055143.1"/>
    </source>
</evidence>
<proteinExistence type="predicted"/>
<name>A0AAV1F2A9_XYRNO</name>
<dbReference type="EMBL" id="OY660867">
    <property type="protein sequence ID" value="CAJ1055143.1"/>
    <property type="molecule type" value="Genomic_DNA"/>
</dbReference>
<feature type="transmembrane region" description="Helical" evidence="1">
    <location>
        <begin position="91"/>
        <end position="114"/>
    </location>
</feature>
<sequence>MRPQVDVAGVDLLRMSEGVLVSDQASWALEVFLGDQKRAADLTINLRVHQQSSSGKSREFCTKLPAKNPVPDVLEVQASTYRENSTCHQSLATMLVAHLFLLSAPISCLSLVVVHCNKGT</sequence>
<keyword evidence="1" id="KW-0812">Transmembrane</keyword>
<gene>
    <name evidence="2" type="ORF">XNOV1_A031965</name>
</gene>
<organism evidence="2 3">
    <name type="scientific">Xyrichtys novacula</name>
    <name type="common">Pearly razorfish</name>
    <name type="synonym">Hemipteronotus novacula</name>
    <dbReference type="NCBI Taxonomy" id="13765"/>
    <lineage>
        <taxon>Eukaryota</taxon>
        <taxon>Metazoa</taxon>
        <taxon>Chordata</taxon>
        <taxon>Craniata</taxon>
        <taxon>Vertebrata</taxon>
        <taxon>Euteleostomi</taxon>
        <taxon>Actinopterygii</taxon>
        <taxon>Neopterygii</taxon>
        <taxon>Teleostei</taxon>
        <taxon>Neoteleostei</taxon>
        <taxon>Acanthomorphata</taxon>
        <taxon>Eupercaria</taxon>
        <taxon>Labriformes</taxon>
        <taxon>Labridae</taxon>
        <taxon>Xyrichtys</taxon>
    </lineage>
</organism>
<dbReference type="Proteomes" id="UP001178508">
    <property type="component" value="Chromosome 4"/>
</dbReference>
<accession>A0AAV1F2A9</accession>